<proteinExistence type="inferred from homology"/>
<evidence type="ECO:0000256" key="6">
    <source>
        <dbReference type="SAM" id="SignalP"/>
    </source>
</evidence>
<evidence type="ECO:0000256" key="5">
    <source>
        <dbReference type="PIRNR" id="PIRNR005096"/>
    </source>
</evidence>
<dbReference type="CDD" id="cd09019">
    <property type="entry name" value="galactose_mutarotase_like"/>
    <property type="match status" value="1"/>
</dbReference>
<keyword evidence="8" id="KW-1185">Reference proteome</keyword>
<dbReference type="InterPro" id="IPR008183">
    <property type="entry name" value="Aldose_1/G6P_1-epimerase"/>
</dbReference>
<evidence type="ECO:0000256" key="1">
    <source>
        <dbReference type="ARBA" id="ARBA00005028"/>
    </source>
</evidence>
<keyword evidence="3 5" id="KW-0413">Isomerase</keyword>
<dbReference type="RefSeq" id="WP_251593195.1">
    <property type="nucleotide sequence ID" value="NZ_JAMLJI010000002.1"/>
</dbReference>
<gene>
    <name evidence="7" type="ORF">QC825_01060</name>
</gene>
<evidence type="ECO:0000313" key="8">
    <source>
        <dbReference type="Proteomes" id="UP001269375"/>
    </source>
</evidence>
<dbReference type="EMBL" id="JARWAO010000001">
    <property type="protein sequence ID" value="MDR5894658.1"/>
    <property type="molecule type" value="Genomic_DNA"/>
</dbReference>
<dbReference type="InterPro" id="IPR047215">
    <property type="entry name" value="Galactose_mutarotase-like"/>
</dbReference>
<dbReference type="Proteomes" id="UP001269375">
    <property type="component" value="Unassembled WGS sequence"/>
</dbReference>
<reference evidence="7 8" key="1">
    <citation type="submission" date="2023-04" db="EMBL/GenBank/DDBJ databases">
        <title>A long-awaited taxogenomic arrangement of the family Halomonadaceae.</title>
        <authorList>
            <person name="De La Haba R."/>
            <person name="Chuvochina M."/>
            <person name="Wittouck S."/>
            <person name="Arahal D.R."/>
            <person name="Sanchez-Porro C."/>
            <person name="Hugenholtz P."/>
            <person name="Ventosa A."/>
        </authorList>
    </citation>
    <scope>NUCLEOTIDE SEQUENCE [LARGE SCALE GENOMIC DNA]</scope>
    <source>
        <strain evidence="7 8">DSM 22428</strain>
    </source>
</reference>
<dbReference type="PANTHER" id="PTHR10091">
    <property type="entry name" value="ALDOSE-1-EPIMERASE"/>
    <property type="match status" value="1"/>
</dbReference>
<sequence length="391" mass="41914">MILKPSLVSLALSACVLSAPGVQADTSETHPHAAVEQSTFGTLPDGRTATLYRIVNDQGMAMTVTDYGGIITSLDVPDRRGTLEDVVLGFDSLSNYLSTAYQRANPYFGAVIGRYGNRIAGGQFEIDGHTYTLAKNDGPNHLHGGDTGFSRVLWHATPFDNAEGSGVVLTYTSPDGDGGYPGQLATTVTYTLTDANQLVIDYRATTTKTTPVNLTQHSYFNLNGEGSGSVLDHQLMINADAFTPVDATLIPTGDITPVQGTPFDFTEPMAIGARIDQNTTQLERGKGYDHNFVLKRAADGNAMRLAARVIAPDSGRVMEVSTTEPGIQFYSGNFLDGTLTGKSGRPYGHRSGFALETQHYPDSPNQSAFPSTLLSPGDTYRSRTVYSFSTQ</sequence>
<evidence type="ECO:0000313" key="7">
    <source>
        <dbReference type="EMBL" id="MDR5894658.1"/>
    </source>
</evidence>
<dbReference type="InterPro" id="IPR014718">
    <property type="entry name" value="GH-type_carb-bd"/>
</dbReference>
<dbReference type="PANTHER" id="PTHR10091:SF0">
    <property type="entry name" value="GALACTOSE MUTAROTASE"/>
    <property type="match status" value="1"/>
</dbReference>
<keyword evidence="4 5" id="KW-0119">Carbohydrate metabolism</keyword>
<comment type="similarity">
    <text evidence="2 5">Belongs to the aldose epimerase family.</text>
</comment>
<comment type="caution">
    <text evidence="7">The sequence shown here is derived from an EMBL/GenBank/DDBJ whole genome shotgun (WGS) entry which is preliminary data.</text>
</comment>
<feature type="signal peptide" evidence="6">
    <location>
        <begin position="1"/>
        <end position="24"/>
    </location>
</feature>
<comment type="catalytic activity">
    <reaction evidence="5">
        <text>alpha-D-glucose = beta-D-glucose</text>
        <dbReference type="Rhea" id="RHEA:10264"/>
        <dbReference type="ChEBI" id="CHEBI:15903"/>
        <dbReference type="ChEBI" id="CHEBI:17925"/>
        <dbReference type="EC" id="5.1.3.3"/>
    </reaction>
</comment>
<dbReference type="EC" id="5.1.3.3" evidence="5"/>
<evidence type="ECO:0000256" key="2">
    <source>
        <dbReference type="ARBA" id="ARBA00006206"/>
    </source>
</evidence>
<dbReference type="InterPro" id="IPR011013">
    <property type="entry name" value="Gal_mutarotase_sf_dom"/>
</dbReference>
<dbReference type="InterPro" id="IPR015443">
    <property type="entry name" value="Aldose_1-epimerase"/>
</dbReference>
<dbReference type="PIRSF" id="PIRSF005096">
    <property type="entry name" value="GALM"/>
    <property type="match status" value="1"/>
</dbReference>
<protein>
    <recommendedName>
        <fullName evidence="5">Aldose 1-epimerase</fullName>
        <ecNumber evidence="5">5.1.3.3</ecNumber>
    </recommendedName>
</protein>
<dbReference type="Gene3D" id="2.70.98.10">
    <property type="match status" value="1"/>
</dbReference>
<organism evidence="7 8">
    <name type="scientific">Larsenimonas suaedae</name>
    <dbReference type="NCBI Taxonomy" id="1851019"/>
    <lineage>
        <taxon>Bacteria</taxon>
        <taxon>Pseudomonadati</taxon>
        <taxon>Pseudomonadota</taxon>
        <taxon>Gammaproteobacteria</taxon>
        <taxon>Oceanospirillales</taxon>
        <taxon>Halomonadaceae</taxon>
        <taxon>Larsenimonas</taxon>
    </lineage>
</organism>
<accession>A0ABU1GTD0</accession>
<dbReference type="Pfam" id="PF01263">
    <property type="entry name" value="Aldose_epim"/>
    <property type="match status" value="1"/>
</dbReference>
<dbReference type="SUPFAM" id="SSF74650">
    <property type="entry name" value="Galactose mutarotase-like"/>
    <property type="match status" value="1"/>
</dbReference>
<evidence type="ECO:0000256" key="4">
    <source>
        <dbReference type="ARBA" id="ARBA00023277"/>
    </source>
</evidence>
<evidence type="ECO:0000256" key="3">
    <source>
        <dbReference type="ARBA" id="ARBA00023235"/>
    </source>
</evidence>
<dbReference type="PROSITE" id="PS51257">
    <property type="entry name" value="PROKAR_LIPOPROTEIN"/>
    <property type="match status" value="1"/>
</dbReference>
<dbReference type="NCBIfam" id="NF008277">
    <property type="entry name" value="PRK11055.1"/>
    <property type="match status" value="1"/>
</dbReference>
<dbReference type="GO" id="GO:0016853">
    <property type="term" value="F:isomerase activity"/>
    <property type="evidence" value="ECO:0007669"/>
    <property type="project" value="UniProtKB-KW"/>
</dbReference>
<name>A0ABU1GTD0_9GAMM</name>
<feature type="chain" id="PRO_5046157054" description="Aldose 1-epimerase" evidence="6">
    <location>
        <begin position="25"/>
        <end position="391"/>
    </location>
</feature>
<keyword evidence="6" id="KW-0732">Signal</keyword>
<comment type="pathway">
    <text evidence="1 5">Carbohydrate metabolism; hexose metabolism.</text>
</comment>